<organism evidence="1 2">
    <name type="scientific">Leptospira vanthielii</name>
    <dbReference type="NCBI Taxonomy" id="293085"/>
    <lineage>
        <taxon>Bacteria</taxon>
        <taxon>Pseudomonadati</taxon>
        <taxon>Spirochaetota</taxon>
        <taxon>Spirochaetia</taxon>
        <taxon>Leptospirales</taxon>
        <taxon>Leptospiraceae</taxon>
        <taxon>Leptospira</taxon>
    </lineage>
</organism>
<evidence type="ECO:0000313" key="2">
    <source>
        <dbReference type="Proteomes" id="UP000298112"/>
    </source>
</evidence>
<proteinExistence type="predicted"/>
<reference evidence="2" key="1">
    <citation type="journal article" date="2019" name="PLoS Negl. Trop. Dis.">
        <title>Revisiting the worldwide diversity of Leptospira species in the environment.</title>
        <authorList>
            <person name="Vincent A.T."/>
            <person name="Schiettekatte O."/>
            <person name="Bourhy P."/>
            <person name="Veyrier F.J."/>
            <person name="Picardeau M."/>
        </authorList>
    </citation>
    <scope>NUCLEOTIDE SEQUENCE [LARGE SCALE GENOMIC DNA]</scope>
    <source>
        <strain evidence="2">201601955</strain>
    </source>
</reference>
<dbReference type="EMBL" id="RQHF01000032">
    <property type="protein sequence ID" value="TGM51237.1"/>
    <property type="molecule type" value="Genomic_DNA"/>
</dbReference>
<sequence>MKKEEKIENPETDLETFLKSSKEIIVPDVVYHYCSLESFTKIIESGNLFLSHHTAMNDLSDTRLFFHVLIQKAQSIANESNKKILADFLHVFEINLRDYFIACFSKEPDVLSQWNMYGDRGRGVAIGFLTRNLHIESQIPSYNILDPKKLRGIFPIEYISETQDNFADELISLVLKGFFKDIPPNVEKLVLQKKHRSFIQEEEIRIVEIQDTRNNLNPDFIGLRTNFVGEHFNYRAKNNRELIPYRTHQFKSPEDPNYELESIWLGPENRTKENILRLFLNKHRISLRDKIYYSKSPFTL</sequence>
<dbReference type="Pfam" id="PF11185">
    <property type="entry name" value="DUF2971"/>
    <property type="match status" value="1"/>
</dbReference>
<gene>
    <name evidence="1" type="ORF">EHQ95_15180</name>
</gene>
<protein>
    <submittedName>
        <fullName evidence="1">DUF2971 domain-containing protein</fullName>
    </submittedName>
</protein>
<comment type="caution">
    <text evidence="1">The sequence shown here is derived from an EMBL/GenBank/DDBJ whole genome shotgun (WGS) entry which is preliminary data.</text>
</comment>
<name>A0ABY2NKS5_9LEPT</name>
<accession>A0ABY2NKS5</accession>
<dbReference type="RefSeq" id="WP_135660091.1">
    <property type="nucleotide sequence ID" value="NZ_RQHF01000032.1"/>
</dbReference>
<evidence type="ECO:0000313" key="1">
    <source>
        <dbReference type="EMBL" id="TGM51237.1"/>
    </source>
</evidence>
<dbReference type="Proteomes" id="UP000298112">
    <property type="component" value="Unassembled WGS sequence"/>
</dbReference>
<keyword evidence="2" id="KW-1185">Reference proteome</keyword>
<dbReference type="InterPro" id="IPR021352">
    <property type="entry name" value="DUF2971"/>
</dbReference>